<dbReference type="AlphaFoldDB" id="A0A853DJC7"/>
<sequence>MSDNDIRIQPLDRAAHRALTGWIADAERAGIDIDDASSMEKAYEDYFTSVQETPAAERTDPTQVLTMIGIAMGEHVQRRTEVSWRVATDADGPDLALVGADETGVFFPVDPVADNWNAGQRGWLAEFTEQVVASLGAPPA</sequence>
<keyword evidence="3" id="KW-1185">Reference proteome</keyword>
<reference evidence="2 3" key="1">
    <citation type="submission" date="2020-07" db="EMBL/GenBank/DDBJ databases">
        <title>Sequencing the genomes of 1000 actinobacteria strains.</title>
        <authorList>
            <person name="Klenk H.-P."/>
        </authorList>
    </citation>
    <scope>NUCLEOTIDE SEQUENCE [LARGE SCALE GENOMIC DNA]</scope>
    <source>
        <strain evidence="2 3">DSM 29531</strain>
    </source>
</reference>
<organism evidence="2 3">
    <name type="scientific">Allobranchiibius huperziae</name>
    <dbReference type="NCBI Taxonomy" id="1874116"/>
    <lineage>
        <taxon>Bacteria</taxon>
        <taxon>Bacillati</taxon>
        <taxon>Actinomycetota</taxon>
        <taxon>Actinomycetes</taxon>
        <taxon>Micrococcales</taxon>
        <taxon>Dermacoccaceae</taxon>
        <taxon>Allobranchiibius</taxon>
    </lineage>
</organism>
<accession>A0A853DJC7</accession>
<protein>
    <recommendedName>
        <fullName evidence="1">DUF3806 domain-containing protein</fullName>
    </recommendedName>
</protein>
<evidence type="ECO:0000259" key="1">
    <source>
        <dbReference type="Pfam" id="PF12713"/>
    </source>
</evidence>
<comment type="caution">
    <text evidence="2">The sequence shown here is derived from an EMBL/GenBank/DDBJ whole genome shotgun (WGS) entry which is preliminary data.</text>
</comment>
<feature type="domain" description="DUF3806" evidence="1">
    <location>
        <begin position="52"/>
        <end position="123"/>
    </location>
</feature>
<dbReference type="Proteomes" id="UP000571817">
    <property type="component" value="Unassembled WGS sequence"/>
</dbReference>
<name>A0A853DJC7_9MICO</name>
<gene>
    <name evidence="2" type="ORF">HNR15_001238</name>
</gene>
<dbReference type="InterPro" id="IPR024266">
    <property type="entry name" value="DUF3806"/>
</dbReference>
<dbReference type="EMBL" id="JACCFW010000001">
    <property type="protein sequence ID" value="NYJ74275.1"/>
    <property type="molecule type" value="Genomic_DNA"/>
</dbReference>
<proteinExistence type="predicted"/>
<evidence type="ECO:0000313" key="3">
    <source>
        <dbReference type="Proteomes" id="UP000571817"/>
    </source>
</evidence>
<evidence type="ECO:0000313" key="2">
    <source>
        <dbReference type="EMBL" id="NYJ74275.1"/>
    </source>
</evidence>
<dbReference type="RefSeq" id="WP_179480020.1">
    <property type="nucleotide sequence ID" value="NZ_JACCFW010000001.1"/>
</dbReference>
<dbReference type="Pfam" id="PF12713">
    <property type="entry name" value="DUF3806"/>
    <property type="match status" value="1"/>
</dbReference>